<organism evidence="2 3">
    <name type="scientific">Zizania palustris</name>
    <name type="common">Northern wild rice</name>
    <dbReference type="NCBI Taxonomy" id="103762"/>
    <lineage>
        <taxon>Eukaryota</taxon>
        <taxon>Viridiplantae</taxon>
        <taxon>Streptophyta</taxon>
        <taxon>Embryophyta</taxon>
        <taxon>Tracheophyta</taxon>
        <taxon>Spermatophyta</taxon>
        <taxon>Magnoliopsida</taxon>
        <taxon>Liliopsida</taxon>
        <taxon>Poales</taxon>
        <taxon>Poaceae</taxon>
        <taxon>BOP clade</taxon>
        <taxon>Oryzoideae</taxon>
        <taxon>Oryzeae</taxon>
        <taxon>Zizaniinae</taxon>
        <taxon>Zizania</taxon>
    </lineage>
</organism>
<comment type="caution">
    <text evidence="2">The sequence shown here is derived from an EMBL/GenBank/DDBJ whole genome shotgun (WGS) entry which is preliminary data.</text>
</comment>
<name>A0A8J5SF35_ZIZPA</name>
<dbReference type="AlphaFoldDB" id="A0A8J5SF35"/>
<evidence type="ECO:0000313" key="2">
    <source>
        <dbReference type="EMBL" id="KAG8054234.1"/>
    </source>
</evidence>
<accession>A0A8J5SF35</accession>
<evidence type="ECO:0000313" key="3">
    <source>
        <dbReference type="Proteomes" id="UP000729402"/>
    </source>
</evidence>
<keyword evidence="1" id="KW-0732">Signal</keyword>
<reference evidence="2" key="2">
    <citation type="submission" date="2021-02" db="EMBL/GenBank/DDBJ databases">
        <authorList>
            <person name="Kimball J.A."/>
            <person name="Haas M.W."/>
            <person name="Macchietto M."/>
            <person name="Kono T."/>
            <person name="Duquette J."/>
            <person name="Shao M."/>
        </authorList>
    </citation>
    <scope>NUCLEOTIDE SEQUENCE</scope>
    <source>
        <tissue evidence="2">Fresh leaf tissue</tissue>
    </source>
</reference>
<evidence type="ECO:0000256" key="1">
    <source>
        <dbReference type="SAM" id="SignalP"/>
    </source>
</evidence>
<proteinExistence type="predicted"/>
<feature type="signal peptide" evidence="1">
    <location>
        <begin position="1"/>
        <end position="18"/>
    </location>
</feature>
<dbReference type="Proteomes" id="UP000729402">
    <property type="component" value="Unassembled WGS sequence"/>
</dbReference>
<feature type="chain" id="PRO_5035220724" evidence="1">
    <location>
        <begin position="19"/>
        <end position="120"/>
    </location>
</feature>
<dbReference type="OrthoDB" id="185373at2759"/>
<reference evidence="2" key="1">
    <citation type="journal article" date="2021" name="bioRxiv">
        <title>Whole Genome Assembly and Annotation of Northern Wild Rice, Zizania palustris L., Supports a Whole Genome Duplication in the Zizania Genus.</title>
        <authorList>
            <person name="Haas M."/>
            <person name="Kono T."/>
            <person name="Macchietto M."/>
            <person name="Millas R."/>
            <person name="McGilp L."/>
            <person name="Shao M."/>
            <person name="Duquette J."/>
            <person name="Hirsch C.N."/>
            <person name="Kimball J."/>
        </authorList>
    </citation>
    <scope>NUCLEOTIDE SEQUENCE</scope>
    <source>
        <tissue evidence="2">Fresh leaf tissue</tissue>
    </source>
</reference>
<gene>
    <name evidence="2" type="ORF">GUJ93_ZPchr0001g33207</name>
</gene>
<sequence>MFPGPCPALLLTSGLLAASPIRLSNLPLLAIASTSAAPFFARLAEHAFPWNTLIRLHSPASPRKSLLYLARMRGGAVAPDAYTFHAVLKARGCVPGCRVGLLVYAEAVRRGLPFREEGVR</sequence>
<protein>
    <submittedName>
        <fullName evidence="2">Uncharacterized protein</fullName>
    </submittedName>
</protein>
<dbReference type="EMBL" id="JAAALK010000288">
    <property type="protein sequence ID" value="KAG8054234.1"/>
    <property type="molecule type" value="Genomic_DNA"/>
</dbReference>
<keyword evidence="3" id="KW-1185">Reference proteome</keyword>